<accession>A0A4R8MG57</accession>
<gene>
    <name evidence="1" type="ORF">C8D99_10186</name>
</gene>
<protein>
    <submittedName>
        <fullName evidence="1">Uncharacterized protein</fullName>
    </submittedName>
</protein>
<evidence type="ECO:0000313" key="1">
    <source>
        <dbReference type="EMBL" id="TDY64940.1"/>
    </source>
</evidence>
<proteinExistence type="predicted"/>
<sequence length="130" mass="13403">MKKRAAVFFLAAAAVGVLLVLALGGRNGGDGQTGGNHGAARALRAAAIAGELVSVARSQLGSLSGDARKDVETIVRELEDGAERVRQLLADSAPGETIDAAAETLEKLLSEIITDYRPEPPQQREGSASP</sequence>
<evidence type="ECO:0000313" key="2">
    <source>
        <dbReference type="Proteomes" id="UP000295066"/>
    </source>
</evidence>
<dbReference type="Proteomes" id="UP000295066">
    <property type="component" value="Unassembled WGS sequence"/>
</dbReference>
<dbReference type="AlphaFoldDB" id="A0A4R8MG57"/>
<comment type="caution">
    <text evidence="1">The sequence shown here is derived from an EMBL/GenBank/DDBJ whole genome shotgun (WGS) entry which is preliminary data.</text>
</comment>
<reference evidence="1 2" key="1">
    <citation type="submission" date="2019-03" db="EMBL/GenBank/DDBJ databases">
        <title>Genomic Encyclopedia of Type Strains, Phase IV (KMG-IV): sequencing the most valuable type-strain genomes for metagenomic binning, comparative biology and taxonomic classification.</title>
        <authorList>
            <person name="Goeker M."/>
        </authorList>
    </citation>
    <scope>NUCLEOTIDE SEQUENCE [LARGE SCALE GENOMIC DNA]</scope>
    <source>
        <strain evidence="1 2">DSM 25964</strain>
    </source>
</reference>
<keyword evidence="2" id="KW-1185">Reference proteome</keyword>
<organism evidence="1 2">
    <name type="scientific">Aminivibrio pyruvatiphilus</name>
    <dbReference type="NCBI Taxonomy" id="1005740"/>
    <lineage>
        <taxon>Bacteria</taxon>
        <taxon>Thermotogati</taxon>
        <taxon>Synergistota</taxon>
        <taxon>Synergistia</taxon>
        <taxon>Synergistales</taxon>
        <taxon>Aminobacteriaceae</taxon>
        <taxon>Aminivibrio</taxon>
    </lineage>
</organism>
<dbReference type="RefSeq" id="WP_133955217.1">
    <property type="nucleotide sequence ID" value="NZ_SORI01000001.1"/>
</dbReference>
<name>A0A4R8MG57_9BACT</name>
<dbReference type="EMBL" id="SORI01000001">
    <property type="protein sequence ID" value="TDY64940.1"/>
    <property type="molecule type" value="Genomic_DNA"/>
</dbReference>